<evidence type="ECO:0000256" key="1">
    <source>
        <dbReference type="ARBA" id="ARBA00004123"/>
    </source>
</evidence>
<feature type="compositionally biased region" description="Acidic residues" evidence="4">
    <location>
        <begin position="428"/>
        <end position="439"/>
    </location>
</feature>
<feature type="region of interest" description="Disordered" evidence="4">
    <location>
        <begin position="408"/>
        <end position="563"/>
    </location>
</feature>
<evidence type="ECO:0000313" key="7">
    <source>
        <dbReference type="Proteomes" id="UP000092666"/>
    </source>
</evidence>
<feature type="domain" description="WHIM1" evidence="5">
    <location>
        <begin position="226"/>
        <end position="260"/>
    </location>
</feature>
<evidence type="ECO:0000313" key="6">
    <source>
        <dbReference type="EMBL" id="OCF37169.1"/>
    </source>
</evidence>
<keyword evidence="2" id="KW-0539">Nucleus</keyword>
<organism evidence="6 7">
    <name type="scientific">Kwoniella heveanensis BCC8398</name>
    <dbReference type="NCBI Taxonomy" id="1296120"/>
    <lineage>
        <taxon>Eukaryota</taxon>
        <taxon>Fungi</taxon>
        <taxon>Dikarya</taxon>
        <taxon>Basidiomycota</taxon>
        <taxon>Agaricomycotina</taxon>
        <taxon>Tremellomycetes</taxon>
        <taxon>Tremellales</taxon>
        <taxon>Cryptococcaceae</taxon>
        <taxon>Kwoniella</taxon>
    </lineage>
</organism>
<dbReference type="PANTHER" id="PTHR42107:SF1">
    <property type="entry name" value="WHIM1 DOMAIN-CONTAINING PROTEIN"/>
    <property type="match status" value="1"/>
</dbReference>
<feature type="coiled-coil region" evidence="3">
    <location>
        <begin position="354"/>
        <end position="386"/>
    </location>
</feature>
<evidence type="ECO:0000256" key="3">
    <source>
        <dbReference type="SAM" id="Coils"/>
    </source>
</evidence>
<dbReference type="Pfam" id="PF15612">
    <property type="entry name" value="WHIM1"/>
    <property type="match status" value="1"/>
</dbReference>
<dbReference type="GO" id="GO:0005634">
    <property type="term" value="C:nucleus"/>
    <property type="evidence" value="ECO:0007669"/>
    <property type="project" value="UniProtKB-SubCell"/>
</dbReference>
<feature type="compositionally biased region" description="Low complexity" evidence="4">
    <location>
        <begin position="487"/>
        <end position="499"/>
    </location>
</feature>
<evidence type="ECO:0000256" key="2">
    <source>
        <dbReference type="ARBA" id="ARBA00023242"/>
    </source>
</evidence>
<dbReference type="Proteomes" id="UP000092666">
    <property type="component" value="Unassembled WGS sequence"/>
</dbReference>
<comment type="subcellular location">
    <subcellularLocation>
        <location evidence="1">Nucleus</location>
    </subcellularLocation>
</comment>
<gene>
    <name evidence="6" type="ORF">I316_01076</name>
</gene>
<dbReference type="STRING" id="1296120.A0A1B9H1L5"/>
<evidence type="ECO:0000256" key="4">
    <source>
        <dbReference type="SAM" id="MobiDB-lite"/>
    </source>
</evidence>
<dbReference type="PANTHER" id="PTHR42107">
    <property type="entry name" value="YALI0D24453P"/>
    <property type="match status" value="1"/>
</dbReference>
<feature type="compositionally biased region" description="Polar residues" evidence="4">
    <location>
        <begin position="500"/>
        <end position="509"/>
    </location>
</feature>
<name>A0A1B9H1L5_9TREE</name>
<keyword evidence="3" id="KW-0175">Coiled coil</keyword>
<reference evidence="6 7" key="1">
    <citation type="submission" date="2013-07" db="EMBL/GenBank/DDBJ databases">
        <title>The Genome Sequence of Cryptococcus heveanensis BCC8398.</title>
        <authorList>
            <consortium name="The Broad Institute Genome Sequencing Platform"/>
            <person name="Cuomo C."/>
            <person name="Litvintseva A."/>
            <person name="Chen Y."/>
            <person name="Heitman J."/>
            <person name="Sun S."/>
            <person name="Springer D."/>
            <person name="Dromer F."/>
            <person name="Young S.K."/>
            <person name="Zeng Q."/>
            <person name="Gargeya S."/>
            <person name="Fitzgerald M."/>
            <person name="Abouelleil A."/>
            <person name="Alvarado L."/>
            <person name="Berlin A.M."/>
            <person name="Chapman S.B."/>
            <person name="Dewar J."/>
            <person name="Goldberg J."/>
            <person name="Griggs A."/>
            <person name="Gujja S."/>
            <person name="Hansen M."/>
            <person name="Howarth C."/>
            <person name="Imamovic A."/>
            <person name="Larimer J."/>
            <person name="McCowan C."/>
            <person name="Murphy C."/>
            <person name="Pearson M."/>
            <person name="Priest M."/>
            <person name="Roberts A."/>
            <person name="Saif S."/>
            <person name="Shea T."/>
            <person name="Sykes S."/>
            <person name="Wortman J."/>
            <person name="Nusbaum C."/>
            <person name="Birren B."/>
        </authorList>
    </citation>
    <scope>NUCLEOTIDE SEQUENCE [LARGE SCALE GENOMIC DNA]</scope>
    <source>
        <strain evidence="6 7">BCC8398</strain>
    </source>
</reference>
<protein>
    <recommendedName>
        <fullName evidence="5">WHIM1 domain-containing protein</fullName>
    </recommendedName>
</protein>
<proteinExistence type="predicted"/>
<dbReference type="OrthoDB" id="205403at2759"/>
<dbReference type="EMBL" id="KI669493">
    <property type="protein sequence ID" value="OCF37169.1"/>
    <property type="molecule type" value="Genomic_DNA"/>
</dbReference>
<dbReference type="AlphaFoldDB" id="A0A1B9H1L5"/>
<feature type="compositionally biased region" description="Low complexity" evidence="4">
    <location>
        <begin position="17"/>
        <end position="31"/>
    </location>
</feature>
<accession>A0A1B9H1L5</accession>
<sequence length="563" mass="63050">MSTSRIKIRLSTGGQPSALSTSTGSSGASGSRNEAEQANKKRSRSESSEGHESLDPAEQRIADAKKRQADDIKKHKVDDVKVDKPEDDWQVAYVWVFIVKFNLRGRIARLECMEDFERCLTEPVANRPDDILESILICFLGNLKSVNRAYNPENIQSQLSAYITDQLMNSTEWTVWDRGWPINEADRGSCCTSNPHRTELGRLRYPGEPLNQRAARNPIKQIEEKGGGIFELDWKERIKMLRQLVDWQLSHAENIRNIINREFPAKAGDSRAKKGAEAEVNEKDSIVMNTLGQNRDRARIWAMDDSWRLYKSGNPFKRPCPLVPVTTSRETYEAFLADVETFSSQAVVVPKGTRETAEQRRLSANIKNEQALAETLRARTEVIEKEDARVQRARKRIAQALEWQQRAEQRAEMRSTRTRRQTKKVDYVYDDTSDFEDDSGPSKRSRPSRNSGADDYQYQHQNGNGSSHGHIHAQGGANYIPPERQSSRLAARNSNAAANGQGSTRTGKVSSEEPPSSPEAVGLPLNGVHDDQADDDQDDGGAGEAGSRRTASSPAVDIIVDSE</sequence>
<evidence type="ECO:0000259" key="5">
    <source>
        <dbReference type="Pfam" id="PF15612"/>
    </source>
</evidence>
<keyword evidence="7" id="KW-1185">Reference proteome</keyword>
<feature type="region of interest" description="Disordered" evidence="4">
    <location>
        <begin position="1"/>
        <end position="75"/>
    </location>
</feature>
<feature type="compositionally biased region" description="Basic and acidic residues" evidence="4">
    <location>
        <begin position="33"/>
        <end position="75"/>
    </location>
</feature>
<feature type="compositionally biased region" description="Polar residues" evidence="4">
    <location>
        <begin position="458"/>
        <end position="467"/>
    </location>
</feature>
<feature type="compositionally biased region" description="Acidic residues" evidence="4">
    <location>
        <begin position="532"/>
        <end position="541"/>
    </location>
</feature>
<reference evidence="7" key="2">
    <citation type="submission" date="2013-12" db="EMBL/GenBank/DDBJ databases">
        <title>Evolution of pathogenesis and genome organization in the Tremellales.</title>
        <authorList>
            <person name="Cuomo C."/>
            <person name="Litvintseva A."/>
            <person name="Heitman J."/>
            <person name="Chen Y."/>
            <person name="Sun S."/>
            <person name="Springer D."/>
            <person name="Dromer F."/>
            <person name="Young S."/>
            <person name="Zeng Q."/>
            <person name="Chapman S."/>
            <person name="Gujja S."/>
            <person name="Saif S."/>
            <person name="Birren B."/>
        </authorList>
    </citation>
    <scope>NUCLEOTIDE SEQUENCE [LARGE SCALE GENOMIC DNA]</scope>
    <source>
        <strain evidence="7">BCC8398</strain>
    </source>
</reference>
<dbReference type="InterPro" id="IPR028942">
    <property type="entry name" value="WHIM1_dom"/>
</dbReference>